<keyword evidence="1" id="KW-0472">Membrane</keyword>
<organism evidence="2">
    <name type="scientific">bioreactor metagenome</name>
    <dbReference type="NCBI Taxonomy" id="1076179"/>
    <lineage>
        <taxon>unclassified sequences</taxon>
        <taxon>metagenomes</taxon>
        <taxon>ecological metagenomes</taxon>
    </lineage>
</organism>
<dbReference type="EMBL" id="VSSQ01016421">
    <property type="protein sequence ID" value="MPM57739.1"/>
    <property type="molecule type" value="Genomic_DNA"/>
</dbReference>
<comment type="caution">
    <text evidence="2">The sequence shown here is derived from an EMBL/GenBank/DDBJ whole genome shotgun (WGS) entry which is preliminary data.</text>
</comment>
<evidence type="ECO:0000313" key="2">
    <source>
        <dbReference type="EMBL" id="MPM57739.1"/>
    </source>
</evidence>
<gene>
    <name evidence="2" type="ORF">SDC9_104562</name>
</gene>
<reference evidence="2" key="1">
    <citation type="submission" date="2019-08" db="EMBL/GenBank/DDBJ databases">
        <authorList>
            <person name="Kucharzyk K."/>
            <person name="Murdoch R.W."/>
            <person name="Higgins S."/>
            <person name="Loffler F."/>
        </authorList>
    </citation>
    <scope>NUCLEOTIDE SEQUENCE</scope>
</reference>
<protein>
    <submittedName>
        <fullName evidence="2">Uncharacterized protein</fullName>
    </submittedName>
</protein>
<dbReference type="AlphaFoldDB" id="A0A645AXB9"/>
<sequence length="165" mass="17900">MPFNDLLLRSISIIASSMTFPISGDLAFDSMNFHLAFSGTQNTFSERYSSGSSGSIPSSFPATSSLCFASNESDTYFRNIRPSTTCLYSAASILFLSLSAALNNLASKPSSAFFSFAMISLQFNFILQCSSACSIMSFVASSFLSGGYPYFVRRRLMITLIFALA</sequence>
<name>A0A645AXB9_9ZZZZ</name>
<feature type="transmembrane region" description="Helical" evidence="1">
    <location>
        <begin position="86"/>
        <end position="105"/>
    </location>
</feature>
<keyword evidence="1" id="KW-0812">Transmembrane</keyword>
<evidence type="ECO:0000256" key="1">
    <source>
        <dbReference type="SAM" id="Phobius"/>
    </source>
</evidence>
<feature type="transmembrane region" description="Helical" evidence="1">
    <location>
        <begin position="125"/>
        <end position="151"/>
    </location>
</feature>
<keyword evidence="1" id="KW-1133">Transmembrane helix</keyword>
<proteinExistence type="predicted"/>
<accession>A0A645AXB9</accession>